<keyword evidence="4" id="KW-0520">NAD</keyword>
<keyword evidence="7" id="KW-1185">Reference proteome</keyword>
<dbReference type="FunFam" id="3.40.50.10140:FF:000007">
    <property type="entry name" value="Disease resistance protein (TIR-NBS-LRR class)"/>
    <property type="match status" value="1"/>
</dbReference>
<dbReference type="GO" id="GO:0006952">
    <property type="term" value="P:defense response"/>
    <property type="evidence" value="ECO:0007669"/>
    <property type="project" value="UniProtKB-KW"/>
</dbReference>
<dbReference type="InterPro" id="IPR042197">
    <property type="entry name" value="Apaf_helical"/>
</dbReference>
<dbReference type="AlphaFoldDB" id="A0ABD3JLK9"/>
<dbReference type="InterPro" id="IPR044974">
    <property type="entry name" value="Disease_R_plants"/>
</dbReference>
<dbReference type="Pfam" id="PF01582">
    <property type="entry name" value="TIR"/>
    <property type="match status" value="1"/>
</dbReference>
<dbReference type="Proteomes" id="UP001634007">
    <property type="component" value="Unassembled WGS sequence"/>
</dbReference>
<keyword evidence="2" id="KW-0677">Repeat</keyword>
<dbReference type="InterPro" id="IPR036390">
    <property type="entry name" value="WH_DNA-bd_sf"/>
</dbReference>
<dbReference type="Gene3D" id="1.10.8.430">
    <property type="entry name" value="Helical domain of apoptotic protease-activating factors"/>
    <property type="match status" value="1"/>
</dbReference>
<evidence type="ECO:0000256" key="4">
    <source>
        <dbReference type="ARBA" id="ARBA00023027"/>
    </source>
</evidence>
<evidence type="ECO:0000259" key="5">
    <source>
        <dbReference type="PROSITE" id="PS50104"/>
    </source>
</evidence>
<evidence type="ECO:0000256" key="3">
    <source>
        <dbReference type="ARBA" id="ARBA00022821"/>
    </source>
</evidence>
<evidence type="ECO:0000256" key="2">
    <source>
        <dbReference type="ARBA" id="ARBA00022737"/>
    </source>
</evidence>
<proteinExistence type="predicted"/>
<dbReference type="SUPFAM" id="SSF52200">
    <property type="entry name" value="Toll/Interleukin receptor TIR domain"/>
    <property type="match status" value="1"/>
</dbReference>
<dbReference type="SUPFAM" id="SSF46785">
    <property type="entry name" value="Winged helix' DNA-binding domain"/>
    <property type="match status" value="1"/>
</dbReference>
<dbReference type="SMART" id="SM00255">
    <property type="entry name" value="TIR"/>
    <property type="match status" value="1"/>
</dbReference>
<dbReference type="InterPro" id="IPR002182">
    <property type="entry name" value="NB-ARC"/>
</dbReference>
<protein>
    <recommendedName>
        <fullName evidence="5">TIR domain-containing protein</fullName>
    </recommendedName>
</protein>
<dbReference type="Pfam" id="PF23282">
    <property type="entry name" value="WHD_ROQ1"/>
    <property type="match status" value="1"/>
</dbReference>
<evidence type="ECO:0000313" key="6">
    <source>
        <dbReference type="EMBL" id="KAL3727512.1"/>
    </source>
</evidence>
<dbReference type="Pfam" id="PF00931">
    <property type="entry name" value="NB-ARC"/>
    <property type="match status" value="1"/>
</dbReference>
<dbReference type="PANTHER" id="PTHR11017">
    <property type="entry name" value="LEUCINE-RICH REPEAT-CONTAINING PROTEIN"/>
    <property type="match status" value="1"/>
</dbReference>
<dbReference type="PRINTS" id="PR00364">
    <property type="entry name" value="DISEASERSIST"/>
</dbReference>
<dbReference type="PANTHER" id="PTHR11017:SF570">
    <property type="entry name" value="DISEASE RESISTANCE PROTEIN (TIR-NBS CLASS)-RELATED"/>
    <property type="match status" value="1"/>
</dbReference>
<evidence type="ECO:0000256" key="1">
    <source>
        <dbReference type="ARBA" id="ARBA00022614"/>
    </source>
</evidence>
<dbReference type="PROSITE" id="PS50104">
    <property type="entry name" value="TIR"/>
    <property type="match status" value="1"/>
</dbReference>
<dbReference type="Gene3D" id="3.40.50.10140">
    <property type="entry name" value="Toll/interleukin-1 receptor homology (TIR) domain"/>
    <property type="match status" value="1"/>
</dbReference>
<accession>A0ABD3JLK9</accession>
<feature type="domain" description="TIR" evidence="5">
    <location>
        <begin position="7"/>
        <end position="172"/>
    </location>
</feature>
<dbReference type="EMBL" id="JBJKBG010000008">
    <property type="protein sequence ID" value="KAL3727512.1"/>
    <property type="molecule type" value="Genomic_DNA"/>
</dbReference>
<dbReference type="Gene3D" id="3.40.50.300">
    <property type="entry name" value="P-loop containing nucleotide triphosphate hydrolases"/>
    <property type="match status" value="1"/>
</dbReference>
<gene>
    <name evidence="6" type="ORF">ACJRO7_032274</name>
</gene>
<keyword evidence="1" id="KW-0433">Leucine-rich repeat</keyword>
<comment type="caution">
    <text evidence="6">The sequence shown here is derived from an EMBL/GenBank/DDBJ whole genome shotgun (WGS) entry which is preliminary data.</text>
</comment>
<evidence type="ECO:0000313" key="7">
    <source>
        <dbReference type="Proteomes" id="UP001634007"/>
    </source>
</evidence>
<dbReference type="SUPFAM" id="SSF52540">
    <property type="entry name" value="P-loop containing nucleoside triphosphate hydrolases"/>
    <property type="match status" value="1"/>
</dbReference>
<keyword evidence="3" id="KW-0611">Plant defense</keyword>
<name>A0ABD3JLK9_EUCGL</name>
<reference evidence="6 7" key="1">
    <citation type="submission" date="2024-11" db="EMBL/GenBank/DDBJ databases">
        <title>Chromosome-level genome assembly of Eucalyptus globulus Labill. provides insights into its genome evolution.</title>
        <authorList>
            <person name="Li X."/>
        </authorList>
    </citation>
    <scope>NUCLEOTIDE SEQUENCE [LARGE SCALE GENOMIC DNA]</scope>
    <source>
        <strain evidence="6">CL2024</strain>
        <tissue evidence="6">Fresh tender leaves</tissue>
    </source>
</reference>
<organism evidence="6 7">
    <name type="scientific">Eucalyptus globulus</name>
    <name type="common">Tasmanian blue gum</name>
    <dbReference type="NCBI Taxonomy" id="34317"/>
    <lineage>
        <taxon>Eukaryota</taxon>
        <taxon>Viridiplantae</taxon>
        <taxon>Streptophyta</taxon>
        <taxon>Embryophyta</taxon>
        <taxon>Tracheophyta</taxon>
        <taxon>Spermatophyta</taxon>
        <taxon>Magnoliopsida</taxon>
        <taxon>eudicotyledons</taxon>
        <taxon>Gunneridae</taxon>
        <taxon>Pentapetalae</taxon>
        <taxon>rosids</taxon>
        <taxon>malvids</taxon>
        <taxon>Myrtales</taxon>
        <taxon>Myrtaceae</taxon>
        <taxon>Myrtoideae</taxon>
        <taxon>Eucalypteae</taxon>
        <taxon>Eucalyptus</taxon>
    </lineage>
</organism>
<sequence>MATSSGYDYEVFLSFRGSDTRSGFTDFLYNYLIDAGIRTFRDDDALHVGEEFAPELLEAINQSKILIPIFSKGYASSVWCLRELVQMVKCQKNEGQKIMPIFYDVTPSEVRHQTGSFENAFVSHKRKKRYDEKTIAEWKNALTTVADINGWDLQSMPNRQEGQFAKTITQKVFNELKKAYLVVSNCLVNVDNHVDAIMELIGPHTSETRIIGIYGMGGIGKTTTAKIIYNQLVEKFECCCFMSNIRETSERKGIEFLQNQLISDILKYKWTDIRNIDHGINTIKERLSNKRVLLLLDDVHEKNHMDALAGECDWFGKGSKLIITTRNKEVLDVLGVKSCYELWGMDHSQSLQLFSKHAFRRDHPLNEHIKQSERAIKIAGGLPLALEMMGSLLSITKEEKWDSILRMWESDPHKNVQSRLKISYDELEEKGKQMFLDIACLLIGYDKDIVVHFWESEFHPEYAMDVLENMSLIKIKEDNKVWMHDQLRDLGRQIDCQEANINKPIRAWDPKKALDILKSHEVKSPVQ</sequence>
<dbReference type="InterPro" id="IPR058192">
    <property type="entry name" value="WHD_ROQ1-like"/>
</dbReference>
<dbReference type="InterPro" id="IPR035897">
    <property type="entry name" value="Toll_tir_struct_dom_sf"/>
</dbReference>
<dbReference type="InterPro" id="IPR000157">
    <property type="entry name" value="TIR_dom"/>
</dbReference>
<dbReference type="InterPro" id="IPR027417">
    <property type="entry name" value="P-loop_NTPase"/>
</dbReference>